<organism evidence="1 2">
    <name type="scientific">Colletotrichum kahawae</name>
    <name type="common">Coffee berry disease fungus</name>
    <dbReference type="NCBI Taxonomy" id="34407"/>
    <lineage>
        <taxon>Eukaryota</taxon>
        <taxon>Fungi</taxon>
        <taxon>Dikarya</taxon>
        <taxon>Ascomycota</taxon>
        <taxon>Pezizomycotina</taxon>
        <taxon>Sordariomycetes</taxon>
        <taxon>Hypocreomycetidae</taxon>
        <taxon>Glomerellales</taxon>
        <taxon>Glomerellaceae</taxon>
        <taxon>Colletotrichum</taxon>
        <taxon>Colletotrichum gloeosporioides species complex</taxon>
    </lineage>
</organism>
<dbReference type="AlphaFoldDB" id="A0AAD9YP68"/>
<reference evidence="1" key="1">
    <citation type="submission" date="2023-02" db="EMBL/GenBank/DDBJ databases">
        <title>Colletotrichum kahawae CIFC_Que2 genome sequencing and assembly.</title>
        <authorList>
            <person name="Baroncelli R."/>
        </authorList>
    </citation>
    <scope>NUCLEOTIDE SEQUENCE</scope>
    <source>
        <strain evidence="1">CIFC_Que2</strain>
    </source>
</reference>
<protein>
    <submittedName>
        <fullName evidence="1">Uncharacterized protein</fullName>
    </submittedName>
</protein>
<comment type="caution">
    <text evidence="1">The sequence shown here is derived from an EMBL/GenBank/DDBJ whole genome shotgun (WGS) entry which is preliminary data.</text>
</comment>
<accession>A0AAD9YP68</accession>
<dbReference type="Proteomes" id="UP001281614">
    <property type="component" value="Unassembled WGS sequence"/>
</dbReference>
<evidence type="ECO:0000313" key="1">
    <source>
        <dbReference type="EMBL" id="KAK2774361.1"/>
    </source>
</evidence>
<gene>
    <name evidence="1" type="ORF">CKAH01_03594</name>
</gene>
<sequence length="84" mass="8711">MDDAWAIPPYLLHLSLGSDGENLGLGCVCVCADSSDAHECHTTSSLTIASPSFEPPHLTLPLSALSCDATVEDAAHTECNVPST</sequence>
<keyword evidence="2" id="KW-1185">Reference proteome</keyword>
<proteinExistence type="predicted"/>
<name>A0AAD9YP68_COLKA</name>
<dbReference type="EMBL" id="VYYT01000046">
    <property type="protein sequence ID" value="KAK2774361.1"/>
    <property type="molecule type" value="Genomic_DNA"/>
</dbReference>
<evidence type="ECO:0000313" key="2">
    <source>
        <dbReference type="Proteomes" id="UP001281614"/>
    </source>
</evidence>